<keyword evidence="10" id="KW-1185">Reference proteome</keyword>
<keyword evidence="3 6" id="KW-0732">Signal</keyword>
<dbReference type="InterPro" id="IPR012944">
    <property type="entry name" value="SusD_RagB_dom"/>
</dbReference>
<evidence type="ECO:0000256" key="5">
    <source>
        <dbReference type="ARBA" id="ARBA00023237"/>
    </source>
</evidence>
<evidence type="ECO:0000259" key="7">
    <source>
        <dbReference type="Pfam" id="PF07980"/>
    </source>
</evidence>
<evidence type="ECO:0000313" key="10">
    <source>
        <dbReference type="Proteomes" id="UP000294498"/>
    </source>
</evidence>
<dbReference type="Gene3D" id="1.25.40.390">
    <property type="match status" value="1"/>
</dbReference>
<keyword evidence="4" id="KW-0472">Membrane</keyword>
<sequence>MQKIFLAAAVVLLAGSCSKSTLNLQNPNQITTGTFWKTENDVLSAMAATYNSLRSTNNSGIWSVRGTELTNGRGDDFFIRNDVADLYKLSTFTNAPDNGVVDALWNCCYQGIFSANQIIAYTPGISSIDPTTQGQLIGEARFLRGVFYFFLASNFGDVPLHLTVPVTQSDYYVAKSPQADVWKQIDSDFIAAAAVLPTSYPSQWVGRATQGAAIAYLGKSYIYQNDWADAEATLTKIMSGQYSLMPVFADNFDVAHGNNAESVFEIQVADVGGTNPWTSGANESLGLTTAQEFAPAQVSGWFELYPTDKLYNEFQKEKTTAGNFDPRMVETLVWQSESATGGGVTQFYQLPISTFFPTEFGFSSRIKKYQNYGQSNEVTGSNGGNYTSSIDERAYRYADVLLFHAEAVTMQGRPQNAYTDLNAIRERASLADLPAGYTQAQMMAEIQHQRMIEFAREGYRFYDLRRWGLLQTAMANTDKPGAQFYVPGKFDYFPIPQAELDANPKMVQNPAWQ</sequence>
<dbReference type="PROSITE" id="PS51257">
    <property type="entry name" value="PROKAR_LIPOPROTEIN"/>
    <property type="match status" value="1"/>
</dbReference>
<evidence type="ECO:0000256" key="2">
    <source>
        <dbReference type="ARBA" id="ARBA00006275"/>
    </source>
</evidence>
<comment type="similarity">
    <text evidence="2">Belongs to the SusD family.</text>
</comment>
<dbReference type="InterPro" id="IPR033985">
    <property type="entry name" value="SusD-like_N"/>
</dbReference>
<dbReference type="GO" id="GO:0009279">
    <property type="term" value="C:cell outer membrane"/>
    <property type="evidence" value="ECO:0007669"/>
    <property type="project" value="UniProtKB-SubCell"/>
</dbReference>
<evidence type="ECO:0000256" key="4">
    <source>
        <dbReference type="ARBA" id="ARBA00023136"/>
    </source>
</evidence>
<dbReference type="Pfam" id="PF14322">
    <property type="entry name" value="SusD-like_3"/>
    <property type="match status" value="1"/>
</dbReference>
<dbReference type="InterPro" id="IPR011990">
    <property type="entry name" value="TPR-like_helical_dom_sf"/>
</dbReference>
<comment type="caution">
    <text evidence="9">The sequence shown here is derived from an EMBL/GenBank/DDBJ whole genome shotgun (WGS) entry which is preliminary data.</text>
</comment>
<dbReference type="Proteomes" id="UP000294498">
    <property type="component" value="Unassembled WGS sequence"/>
</dbReference>
<dbReference type="RefSeq" id="WP_133992952.1">
    <property type="nucleotide sequence ID" value="NZ_SODV01000001.1"/>
</dbReference>
<organism evidence="9 10">
    <name type="scientific">Dinghuibacter silviterrae</name>
    <dbReference type="NCBI Taxonomy" id="1539049"/>
    <lineage>
        <taxon>Bacteria</taxon>
        <taxon>Pseudomonadati</taxon>
        <taxon>Bacteroidota</taxon>
        <taxon>Chitinophagia</taxon>
        <taxon>Chitinophagales</taxon>
        <taxon>Chitinophagaceae</taxon>
        <taxon>Dinghuibacter</taxon>
    </lineage>
</organism>
<accession>A0A4R8DRN8</accession>
<protein>
    <submittedName>
        <fullName evidence="9">Putative outer membrane starch-binding protein</fullName>
    </submittedName>
</protein>
<gene>
    <name evidence="9" type="ORF">EDB95_1909</name>
</gene>
<evidence type="ECO:0000256" key="6">
    <source>
        <dbReference type="SAM" id="SignalP"/>
    </source>
</evidence>
<proteinExistence type="inferred from homology"/>
<dbReference type="AlphaFoldDB" id="A0A4R8DRN8"/>
<dbReference type="EMBL" id="SODV01000001">
    <property type="protein sequence ID" value="TDX00880.1"/>
    <property type="molecule type" value="Genomic_DNA"/>
</dbReference>
<feature type="signal peptide" evidence="6">
    <location>
        <begin position="1"/>
        <end position="19"/>
    </location>
</feature>
<evidence type="ECO:0000259" key="8">
    <source>
        <dbReference type="Pfam" id="PF14322"/>
    </source>
</evidence>
<evidence type="ECO:0000256" key="3">
    <source>
        <dbReference type="ARBA" id="ARBA00022729"/>
    </source>
</evidence>
<keyword evidence="5" id="KW-0998">Cell outer membrane</keyword>
<dbReference type="OrthoDB" id="5694214at2"/>
<dbReference type="Pfam" id="PF07980">
    <property type="entry name" value="SusD_RagB"/>
    <property type="match status" value="1"/>
</dbReference>
<evidence type="ECO:0000313" key="9">
    <source>
        <dbReference type="EMBL" id="TDX00880.1"/>
    </source>
</evidence>
<feature type="chain" id="PRO_5020848611" evidence="6">
    <location>
        <begin position="20"/>
        <end position="513"/>
    </location>
</feature>
<name>A0A4R8DRN8_9BACT</name>
<comment type="subcellular location">
    <subcellularLocation>
        <location evidence="1">Cell outer membrane</location>
    </subcellularLocation>
</comment>
<reference evidence="9 10" key="1">
    <citation type="submission" date="2019-03" db="EMBL/GenBank/DDBJ databases">
        <title>Genomic Encyclopedia of Type Strains, Phase IV (KMG-IV): sequencing the most valuable type-strain genomes for metagenomic binning, comparative biology and taxonomic classification.</title>
        <authorList>
            <person name="Goeker M."/>
        </authorList>
    </citation>
    <scope>NUCLEOTIDE SEQUENCE [LARGE SCALE GENOMIC DNA]</scope>
    <source>
        <strain evidence="9 10">DSM 100059</strain>
    </source>
</reference>
<feature type="domain" description="RagB/SusD" evidence="7">
    <location>
        <begin position="261"/>
        <end position="512"/>
    </location>
</feature>
<dbReference type="SUPFAM" id="SSF48452">
    <property type="entry name" value="TPR-like"/>
    <property type="match status" value="1"/>
</dbReference>
<evidence type="ECO:0000256" key="1">
    <source>
        <dbReference type="ARBA" id="ARBA00004442"/>
    </source>
</evidence>
<feature type="domain" description="SusD-like N-terminal" evidence="8">
    <location>
        <begin position="70"/>
        <end position="221"/>
    </location>
</feature>
<dbReference type="CDD" id="cd08977">
    <property type="entry name" value="SusD"/>
    <property type="match status" value="1"/>
</dbReference>